<comment type="similarity">
    <text evidence="1">Belongs to the hcp beta-lactamase family.</text>
</comment>
<evidence type="ECO:0000256" key="3">
    <source>
        <dbReference type="SAM" id="MobiDB-lite"/>
    </source>
</evidence>
<dbReference type="Proteomes" id="UP001596303">
    <property type="component" value="Unassembled WGS sequence"/>
</dbReference>
<evidence type="ECO:0000256" key="4">
    <source>
        <dbReference type="SAM" id="SignalP"/>
    </source>
</evidence>
<accession>A0ABW1S6M9</accession>
<comment type="caution">
    <text evidence="5">The sequence shown here is derived from an EMBL/GenBank/DDBJ whole genome shotgun (WGS) entry which is preliminary data.</text>
</comment>
<evidence type="ECO:0000256" key="2">
    <source>
        <dbReference type="ARBA" id="ARBA00022737"/>
    </source>
</evidence>
<keyword evidence="6" id="KW-1185">Reference proteome</keyword>
<dbReference type="EMBL" id="JBHSSW010000004">
    <property type="protein sequence ID" value="MFC6197288.1"/>
    <property type="molecule type" value="Genomic_DNA"/>
</dbReference>
<keyword evidence="4" id="KW-0732">Signal</keyword>
<dbReference type="SUPFAM" id="SSF81901">
    <property type="entry name" value="HCP-like"/>
    <property type="match status" value="2"/>
</dbReference>
<feature type="signal peptide" evidence="4">
    <location>
        <begin position="1"/>
        <end position="31"/>
    </location>
</feature>
<keyword evidence="2" id="KW-0677">Repeat</keyword>
<evidence type="ECO:0000313" key="6">
    <source>
        <dbReference type="Proteomes" id="UP001596303"/>
    </source>
</evidence>
<gene>
    <name evidence="5" type="ORF">ACFQDM_04320</name>
</gene>
<organism evidence="5 6">
    <name type="scientific">Ponticaulis profundi</name>
    <dbReference type="NCBI Taxonomy" id="2665222"/>
    <lineage>
        <taxon>Bacteria</taxon>
        <taxon>Pseudomonadati</taxon>
        <taxon>Pseudomonadota</taxon>
        <taxon>Alphaproteobacteria</taxon>
        <taxon>Hyphomonadales</taxon>
        <taxon>Hyphomonadaceae</taxon>
        <taxon>Ponticaulis</taxon>
    </lineage>
</organism>
<feature type="chain" id="PRO_5046281549" evidence="4">
    <location>
        <begin position="32"/>
        <end position="436"/>
    </location>
</feature>
<evidence type="ECO:0000256" key="1">
    <source>
        <dbReference type="ARBA" id="ARBA00008486"/>
    </source>
</evidence>
<dbReference type="Gene3D" id="1.25.40.10">
    <property type="entry name" value="Tetratricopeptide repeat domain"/>
    <property type="match status" value="1"/>
</dbReference>
<dbReference type="InterPro" id="IPR006597">
    <property type="entry name" value="Sel1-like"/>
</dbReference>
<sequence>MKTKTLLRALCAVPLLAIMVSFQQLPASAQAADEADCLAGNAEACFYTAAAYANGDGVEANKQTTVKYFLKACEMGIPDGCTYAGSIYLRGEGNVGQDLDLAIHHYETACSMAHVDGCNYAYSVTTNPKYGVNDPARAMRALTGGCEAGYAQACSWAAGLGYDGADGKFPDFTDWAGAAPNAASACEADDKYYCLVASILFANPESPAFDAQRSIRYLSITCDDGVATNCQNLGGIYQGLEEWELAAASYEKACSSAEKKACDHAQDVRRYLREEAERERILAERESTMNSLISSGRYADAVHTALYDYGSVRLAERAVTSAANAGALSSISTQDLYGLASWALSGAASGAVNRELANRGTGLEGRFGEGTNTPGAAARRYQELYGASAPGYSASAGPPPPSKPMLSAAEASAQTKAKYRSAWCTMNGNANRNVCN</sequence>
<protein>
    <submittedName>
        <fullName evidence="5">Tetratricopeptide repeat protein</fullName>
    </submittedName>
</protein>
<dbReference type="InterPro" id="IPR040239">
    <property type="entry name" value="HcpB-like"/>
</dbReference>
<name>A0ABW1S6M9_9PROT</name>
<evidence type="ECO:0000313" key="5">
    <source>
        <dbReference type="EMBL" id="MFC6197288.1"/>
    </source>
</evidence>
<dbReference type="PANTHER" id="PTHR13891:SF1">
    <property type="entry name" value="CYTOCHROME C OXIDASE ASSEMBLY FACTOR 7"/>
    <property type="match status" value="1"/>
</dbReference>
<dbReference type="PANTHER" id="PTHR13891">
    <property type="entry name" value="CYTOCHROME C OXIDASE ASSEMBLY FACTOR 7"/>
    <property type="match status" value="1"/>
</dbReference>
<dbReference type="SMART" id="SM00671">
    <property type="entry name" value="SEL1"/>
    <property type="match status" value="2"/>
</dbReference>
<dbReference type="Pfam" id="PF08238">
    <property type="entry name" value="Sel1"/>
    <property type="match status" value="2"/>
</dbReference>
<reference evidence="6" key="1">
    <citation type="journal article" date="2019" name="Int. J. Syst. Evol. Microbiol.">
        <title>The Global Catalogue of Microorganisms (GCM) 10K type strain sequencing project: providing services to taxonomists for standard genome sequencing and annotation.</title>
        <authorList>
            <consortium name="The Broad Institute Genomics Platform"/>
            <consortium name="The Broad Institute Genome Sequencing Center for Infectious Disease"/>
            <person name="Wu L."/>
            <person name="Ma J."/>
        </authorList>
    </citation>
    <scope>NUCLEOTIDE SEQUENCE [LARGE SCALE GENOMIC DNA]</scope>
    <source>
        <strain evidence="6">CGMCC-1.15741</strain>
    </source>
</reference>
<feature type="region of interest" description="Disordered" evidence="3">
    <location>
        <begin position="392"/>
        <end position="411"/>
    </location>
</feature>
<dbReference type="InterPro" id="IPR011990">
    <property type="entry name" value="TPR-like_helical_dom_sf"/>
</dbReference>
<proteinExistence type="inferred from homology"/>
<dbReference type="RefSeq" id="WP_377375965.1">
    <property type="nucleotide sequence ID" value="NZ_JBHSSW010000004.1"/>
</dbReference>